<dbReference type="KEGG" id="ddl:Desdi_2404"/>
<keyword evidence="5" id="KW-1185">Reference proteome</keyword>
<dbReference type="PANTHER" id="PTHR11839:SF18">
    <property type="entry name" value="NUDIX HYDROLASE DOMAIN-CONTAINING PROTEIN"/>
    <property type="match status" value="1"/>
</dbReference>
<dbReference type="HOGENOM" id="CLU_062658_5_0_9"/>
<protein>
    <submittedName>
        <fullName evidence="4">ADP-ribose pyrophosphatase</fullName>
    </submittedName>
</protein>
<dbReference type="InterPro" id="IPR020084">
    <property type="entry name" value="NUDIX_hydrolase_CS"/>
</dbReference>
<comment type="cofactor">
    <cofactor evidence="1">
        <name>Mg(2+)</name>
        <dbReference type="ChEBI" id="CHEBI:18420"/>
    </cofactor>
</comment>
<dbReference type="PROSITE" id="PS51257">
    <property type="entry name" value="PROKAR_LIPOPROTEIN"/>
    <property type="match status" value="1"/>
</dbReference>
<dbReference type="EMBL" id="CP003344">
    <property type="protein sequence ID" value="AGA69828.1"/>
    <property type="molecule type" value="Genomic_DNA"/>
</dbReference>
<sequence>MTYRSLVMVRVKSNLGVLIGTLGCFIFFLSQDMIKEAKDLCWGMKCTMSDKSIQQKTGRIEDASLEEQCIEKEIVFSGRMLRMDRDRIRLPNGVETTREVVRHPGAVGILPFKGEELILVRQYRYPIEEITLEIPAGKLDPGEEPLTCAVRELREETGYRGTLEHLVSIYTTPGFTDEIIHLYKATDLVWDPLQTDEDEFLNVESVPWAMAKEMALAGEYKDAKTILGILMLAGKEK</sequence>
<dbReference type="PROSITE" id="PS51462">
    <property type="entry name" value="NUDIX"/>
    <property type="match status" value="1"/>
</dbReference>
<dbReference type="eggNOG" id="COG0494">
    <property type="taxonomic scope" value="Bacteria"/>
</dbReference>
<proteinExistence type="predicted"/>
<evidence type="ECO:0000256" key="1">
    <source>
        <dbReference type="ARBA" id="ARBA00001946"/>
    </source>
</evidence>
<dbReference type="GO" id="GO:0005829">
    <property type="term" value="C:cytosol"/>
    <property type="evidence" value="ECO:0007669"/>
    <property type="project" value="TreeGrafter"/>
</dbReference>
<organism evidence="4 5">
    <name type="scientific">Desulfitobacterium dichloroeliminans (strain LMG P-21439 / DCA1)</name>
    <dbReference type="NCBI Taxonomy" id="871963"/>
    <lineage>
        <taxon>Bacteria</taxon>
        <taxon>Bacillati</taxon>
        <taxon>Bacillota</taxon>
        <taxon>Clostridia</taxon>
        <taxon>Eubacteriales</taxon>
        <taxon>Desulfitobacteriaceae</taxon>
        <taxon>Desulfitobacterium</taxon>
    </lineage>
</organism>
<dbReference type="FunFam" id="3.90.79.10:FF:000024">
    <property type="entry name" value="ADP-ribose pyrophosphatase"/>
    <property type="match status" value="1"/>
</dbReference>
<feature type="domain" description="Nudix hydrolase" evidence="3">
    <location>
        <begin position="102"/>
        <end position="230"/>
    </location>
</feature>
<dbReference type="Proteomes" id="UP000010797">
    <property type="component" value="Chromosome"/>
</dbReference>
<keyword evidence="2" id="KW-0378">Hydrolase</keyword>
<dbReference type="InterPro" id="IPR000086">
    <property type="entry name" value="NUDIX_hydrolase_dom"/>
</dbReference>
<reference evidence="5" key="1">
    <citation type="submission" date="2012-02" db="EMBL/GenBank/DDBJ databases">
        <title>Complete sequence of Desulfitobacterium dichloroeliminans LMG P-21439.</title>
        <authorList>
            <person name="Lucas S."/>
            <person name="Han J."/>
            <person name="Lapidus A."/>
            <person name="Cheng J.-F."/>
            <person name="Goodwin L."/>
            <person name="Pitluck S."/>
            <person name="Peters L."/>
            <person name="Ovchinnikova G."/>
            <person name="Teshima H."/>
            <person name="Detter J.C."/>
            <person name="Han C."/>
            <person name="Tapia R."/>
            <person name="Land M."/>
            <person name="Hauser L."/>
            <person name="Kyrpides N."/>
            <person name="Ivanova N."/>
            <person name="Pagani I."/>
            <person name="Kruse T."/>
            <person name="de Vos W.M."/>
            <person name="Boon N."/>
            <person name="Smidt H."/>
            <person name="Woyke T."/>
        </authorList>
    </citation>
    <scope>NUCLEOTIDE SEQUENCE [LARGE SCALE GENOMIC DNA]</scope>
    <source>
        <strain evidence="5">LMG P-21439 / DCA1</strain>
    </source>
</reference>
<dbReference type="Gene3D" id="3.90.79.10">
    <property type="entry name" value="Nucleoside Triphosphate Pyrophosphohydrolase"/>
    <property type="match status" value="1"/>
</dbReference>
<dbReference type="GO" id="GO:0019693">
    <property type="term" value="P:ribose phosphate metabolic process"/>
    <property type="evidence" value="ECO:0007669"/>
    <property type="project" value="TreeGrafter"/>
</dbReference>
<dbReference type="AlphaFoldDB" id="L0FA50"/>
<dbReference type="SUPFAM" id="SSF55811">
    <property type="entry name" value="Nudix"/>
    <property type="match status" value="1"/>
</dbReference>
<evidence type="ECO:0000256" key="2">
    <source>
        <dbReference type="ARBA" id="ARBA00022801"/>
    </source>
</evidence>
<dbReference type="GO" id="GO:0016787">
    <property type="term" value="F:hydrolase activity"/>
    <property type="evidence" value="ECO:0007669"/>
    <property type="project" value="UniProtKB-KW"/>
</dbReference>
<dbReference type="InterPro" id="IPR015797">
    <property type="entry name" value="NUDIX_hydrolase-like_dom_sf"/>
</dbReference>
<gene>
    <name evidence="4" type="ordered locus">Desdi_2404</name>
</gene>
<dbReference type="PROSITE" id="PS00893">
    <property type="entry name" value="NUDIX_BOX"/>
    <property type="match status" value="1"/>
</dbReference>
<accession>L0FA50</accession>
<evidence type="ECO:0000313" key="5">
    <source>
        <dbReference type="Proteomes" id="UP000010797"/>
    </source>
</evidence>
<evidence type="ECO:0000313" key="4">
    <source>
        <dbReference type="EMBL" id="AGA69828.1"/>
    </source>
</evidence>
<dbReference type="Pfam" id="PF00293">
    <property type="entry name" value="NUDIX"/>
    <property type="match status" value="1"/>
</dbReference>
<dbReference type="GO" id="GO:0006753">
    <property type="term" value="P:nucleoside phosphate metabolic process"/>
    <property type="evidence" value="ECO:0007669"/>
    <property type="project" value="TreeGrafter"/>
</dbReference>
<evidence type="ECO:0000259" key="3">
    <source>
        <dbReference type="PROSITE" id="PS51462"/>
    </source>
</evidence>
<name>L0FA50_DESDL</name>
<dbReference type="STRING" id="871963.Desdi_2404"/>
<dbReference type="PANTHER" id="PTHR11839">
    <property type="entry name" value="UDP/ADP-SUGAR PYROPHOSPHATASE"/>
    <property type="match status" value="1"/>
</dbReference>